<dbReference type="PROSITE" id="PS51186">
    <property type="entry name" value="GNAT"/>
    <property type="match status" value="1"/>
</dbReference>
<dbReference type="AlphaFoldDB" id="A0A4P6JMV4"/>
<evidence type="ECO:0000259" key="1">
    <source>
        <dbReference type="PROSITE" id="PS51186"/>
    </source>
</evidence>
<dbReference type="KEGG" id="kbs:EPA93_11630"/>
<keyword evidence="2" id="KW-0808">Transferase</keyword>
<dbReference type="Pfam" id="PF13508">
    <property type="entry name" value="Acetyltransf_7"/>
    <property type="match status" value="1"/>
</dbReference>
<keyword evidence="3" id="KW-1185">Reference proteome</keyword>
<feature type="domain" description="N-acetyltransferase" evidence="1">
    <location>
        <begin position="131"/>
        <end position="268"/>
    </location>
</feature>
<gene>
    <name evidence="2" type="ORF">EPA93_11630</name>
</gene>
<name>A0A4P6JMV4_KTERU</name>
<sequence>MKAALQDLSPSKIALAYDANHIAERTLFCQLPKAELHKDPGILWFATGSEIDSFNGVLQTQLEPDSLSSAIERICSYFQWRRLPFLWFVGPSSRPAKLGQSLETHGFIHAETEPIMAIDLLKMNEDIPVSSRLHVQRVATNEQLLQWLRVCFSDCSEEIIQQCLALYSGLPLDLQCPMRLYLGTIDGEPVATSQLFLGLEAVSLGRISTLPQHRGQGIGAAMTLTALREALACGYHMALLAASSLGLPLYQRIGFQECGIFSVYYMAT</sequence>
<dbReference type="CDD" id="cd04301">
    <property type="entry name" value="NAT_SF"/>
    <property type="match status" value="1"/>
</dbReference>
<protein>
    <submittedName>
        <fullName evidence="2">N-acetyltransferase</fullName>
    </submittedName>
</protein>
<evidence type="ECO:0000313" key="2">
    <source>
        <dbReference type="EMBL" id="QBD76618.1"/>
    </source>
</evidence>
<dbReference type="InterPro" id="IPR000182">
    <property type="entry name" value="GNAT_dom"/>
</dbReference>
<dbReference type="SUPFAM" id="SSF55729">
    <property type="entry name" value="Acyl-CoA N-acyltransferases (Nat)"/>
    <property type="match status" value="1"/>
</dbReference>
<dbReference type="RefSeq" id="WP_129887569.1">
    <property type="nucleotide sequence ID" value="NZ_CP035758.1"/>
</dbReference>
<organism evidence="2 3">
    <name type="scientific">Ktedonosporobacter rubrisoli</name>
    <dbReference type="NCBI Taxonomy" id="2509675"/>
    <lineage>
        <taxon>Bacteria</taxon>
        <taxon>Bacillati</taxon>
        <taxon>Chloroflexota</taxon>
        <taxon>Ktedonobacteria</taxon>
        <taxon>Ktedonobacterales</taxon>
        <taxon>Ktedonosporobacteraceae</taxon>
        <taxon>Ktedonosporobacter</taxon>
    </lineage>
</organism>
<proteinExistence type="predicted"/>
<evidence type="ECO:0000313" key="3">
    <source>
        <dbReference type="Proteomes" id="UP000290365"/>
    </source>
</evidence>
<dbReference type="EMBL" id="CP035758">
    <property type="protein sequence ID" value="QBD76618.1"/>
    <property type="molecule type" value="Genomic_DNA"/>
</dbReference>
<dbReference type="Proteomes" id="UP000290365">
    <property type="component" value="Chromosome"/>
</dbReference>
<accession>A0A4P6JMV4</accession>
<dbReference type="Gene3D" id="3.40.630.30">
    <property type="match status" value="1"/>
</dbReference>
<dbReference type="InterPro" id="IPR016181">
    <property type="entry name" value="Acyl_CoA_acyltransferase"/>
</dbReference>
<reference evidence="2 3" key="1">
    <citation type="submission" date="2019-01" db="EMBL/GenBank/DDBJ databases">
        <title>Ktedonosporobacter rubrisoli SCAWS-G2.</title>
        <authorList>
            <person name="Huang Y."/>
            <person name="Yan B."/>
        </authorList>
    </citation>
    <scope>NUCLEOTIDE SEQUENCE [LARGE SCALE GENOMIC DNA]</scope>
    <source>
        <strain evidence="2 3">SCAWS-G2</strain>
    </source>
</reference>
<dbReference type="OrthoDB" id="9807582at2"/>
<dbReference type="GO" id="GO:0016747">
    <property type="term" value="F:acyltransferase activity, transferring groups other than amino-acyl groups"/>
    <property type="evidence" value="ECO:0007669"/>
    <property type="project" value="InterPro"/>
</dbReference>